<dbReference type="PANTHER" id="PTHR30137">
    <property type="entry name" value="LUCIFERASE-LIKE MONOOXYGENASE"/>
    <property type="match status" value="1"/>
</dbReference>
<dbReference type="RefSeq" id="WP_243923194.1">
    <property type="nucleotide sequence ID" value="NZ_JALHLG010000035.1"/>
</dbReference>
<evidence type="ECO:0000259" key="3">
    <source>
        <dbReference type="Pfam" id="PF00296"/>
    </source>
</evidence>
<comment type="caution">
    <text evidence="4">The sequence shown here is derived from an EMBL/GenBank/DDBJ whole genome shotgun (WGS) entry which is preliminary data.</text>
</comment>
<dbReference type="PANTHER" id="PTHR30137:SF8">
    <property type="entry name" value="BLR5498 PROTEIN"/>
    <property type="match status" value="1"/>
</dbReference>
<organism evidence="4 5">
    <name type="scientific">Novosphingobium beihaiensis</name>
    <dbReference type="NCBI Taxonomy" id="2930389"/>
    <lineage>
        <taxon>Bacteria</taxon>
        <taxon>Pseudomonadati</taxon>
        <taxon>Pseudomonadota</taxon>
        <taxon>Alphaproteobacteria</taxon>
        <taxon>Sphingomonadales</taxon>
        <taxon>Sphingomonadaceae</taxon>
        <taxon>Novosphingobium</taxon>
    </lineage>
</organism>
<gene>
    <name evidence="4" type="ORF">MTR66_16830</name>
</gene>
<dbReference type="InterPro" id="IPR050766">
    <property type="entry name" value="Bact_Lucif_Oxidored"/>
</dbReference>
<feature type="domain" description="Luciferase-like" evidence="3">
    <location>
        <begin position="1"/>
        <end position="301"/>
    </location>
</feature>
<keyword evidence="2" id="KW-0503">Monooxygenase</keyword>
<reference evidence="4 5" key="1">
    <citation type="submission" date="2022-04" db="EMBL/GenBank/DDBJ databases">
        <title>Identification of a novel bacterium isolated from mangrove sediments.</title>
        <authorList>
            <person name="Pan X."/>
        </authorList>
    </citation>
    <scope>NUCLEOTIDE SEQUENCE [LARGE SCALE GENOMIC DNA]</scope>
    <source>
        <strain evidence="4 5">B2638</strain>
    </source>
</reference>
<dbReference type="Pfam" id="PF00296">
    <property type="entry name" value="Bac_luciferase"/>
    <property type="match status" value="1"/>
</dbReference>
<proteinExistence type="predicted"/>
<evidence type="ECO:0000256" key="2">
    <source>
        <dbReference type="ARBA" id="ARBA00023033"/>
    </source>
</evidence>
<dbReference type="Proteomes" id="UP001202281">
    <property type="component" value="Unassembled WGS sequence"/>
</dbReference>
<evidence type="ECO:0000313" key="5">
    <source>
        <dbReference type="Proteomes" id="UP001202281"/>
    </source>
</evidence>
<protein>
    <submittedName>
        <fullName evidence="4">LLM class flavin-dependent oxidoreductase</fullName>
    </submittedName>
</protein>
<dbReference type="Gene3D" id="3.20.20.30">
    <property type="entry name" value="Luciferase-like domain"/>
    <property type="match status" value="1"/>
</dbReference>
<accession>A0ABT0BUY5</accession>
<dbReference type="InterPro" id="IPR011251">
    <property type="entry name" value="Luciferase-like_dom"/>
</dbReference>
<evidence type="ECO:0000256" key="1">
    <source>
        <dbReference type="ARBA" id="ARBA00023002"/>
    </source>
</evidence>
<keyword evidence="5" id="KW-1185">Reference proteome</keyword>
<name>A0ABT0BUY5_9SPHN</name>
<dbReference type="EMBL" id="JALHLG010000035">
    <property type="protein sequence ID" value="MCJ2188474.1"/>
    <property type="molecule type" value="Genomic_DNA"/>
</dbReference>
<dbReference type="SUPFAM" id="SSF51679">
    <property type="entry name" value="Bacterial luciferase-like"/>
    <property type="match status" value="1"/>
</dbReference>
<keyword evidence="1" id="KW-0560">Oxidoreductase</keyword>
<sequence length="343" mass="38124">MKFGIFLLMQSPSAQPSSEIYARALEIVETAEELGFEAVWLAEHHFTNYSHSSQPFVLLSHLAAHTRRIRLGTAIIPLPLHDPLLVAEQAATVDVLSHGRLELGLGKGYQQYQFDRLAARKEDDPEAFDEMVDLTVRALCREPFHFDGKTRQVAETLLYPHPVQQPPPIWYVVNSTNGNAVAAAARRGFNLFTGVLEPISKLTNVRAQVEALGLGHHVRIGTQRPVFVTHSESEAVEAVEEVQWNGRVSVAMRHDIGQIVHGVALPQPFPNEPSLETILADKVVIGTPDHCIHQIRRIQDGLGADTFNCSFWFGDLPQERILASMRLFAEQVMPAFASPVRAS</sequence>
<dbReference type="InterPro" id="IPR036661">
    <property type="entry name" value="Luciferase-like_sf"/>
</dbReference>
<evidence type="ECO:0000313" key="4">
    <source>
        <dbReference type="EMBL" id="MCJ2188474.1"/>
    </source>
</evidence>